<organism evidence="2">
    <name type="scientific">Arundo donax</name>
    <name type="common">Giant reed</name>
    <name type="synonym">Donax arundinaceus</name>
    <dbReference type="NCBI Taxonomy" id="35708"/>
    <lineage>
        <taxon>Eukaryota</taxon>
        <taxon>Viridiplantae</taxon>
        <taxon>Streptophyta</taxon>
        <taxon>Embryophyta</taxon>
        <taxon>Tracheophyta</taxon>
        <taxon>Spermatophyta</taxon>
        <taxon>Magnoliopsida</taxon>
        <taxon>Liliopsida</taxon>
        <taxon>Poales</taxon>
        <taxon>Poaceae</taxon>
        <taxon>PACMAD clade</taxon>
        <taxon>Arundinoideae</taxon>
        <taxon>Arundineae</taxon>
        <taxon>Arundo</taxon>
    </lineage>
</organism>
<reference evidence="2" key="1">
    <citation type="submission" date="2014-09" db="EMBL/GenBank/DDBJ databases">
        <authorList>
            <person name="Magalhaes I.L.F."/>
            <person name="Oliveira U."/>
            <person name="Santos F.R."/>
            <person name="Vidigal T.H.D.A."/>
            <person name="Brescovit A.D."/>
            <person name="Santos A.J."/>
        </authorList>
    </citation>
    <scope>NUCLEOTIDE SEQUENCE</scope>
    <source>
        <tissue evidence="2">Shoot tissue taken approximately 20 cm above the soil surface</tissue>
    </source>
</reference>
<dbReference type="InterPro" id="IPR019774">
    <property type="entry name" value="Aromatic-AA_hydroxylase_C"/>
</dbReference>
<accession>A0A0A9AC85</accession>
<reference evidence="2" key="2">
    <citation type="journal article" date="2015" name="Data Brief">
        <title>Shoot transcriptome of the giant reed, Arundo donax.</title>
        <authorList>
            <person name="Barrero R.A."/>
            <person name="Guerrero F.D."/>
            <person name="Moolhuijzen P."/>
            <person name="Goolsby J.A."/>
            <person name="Tidwell J."/>
            <person name="Bellgard S.E."/>
            <person name="Bellgard M.I."/>
        </authorList>
    </citation>
    <scope>NUCLEOTIDE SEQUENCE</scope>
    <source>
        <tissue evidence="2">Shoot tissue taken approximately 20 cm above the soil surface</tissue>
    </source>
</reference>
<dbReference type="AlphaFoldDB" id="A0A0A9AC85"/>
<feature type="domain" description="Biopterin-dependent aromatic amino acid hydroxylase family profile" evidence="1">
    <location>
        <begin position="1"/>
        <end position="24"/>
    </location>
</feature>
<evidence type="ECO:0000313" key="2">
    <source>
        <dbReference type="EMBL" id="JAD46580.1"/>
    </source>
</evidence>
<dbReference type="EMBL" id="GBRH01251315">
    <property type="protein sequence ID" value="JAD46580.1"/>
    <property type="molecule type" value="Transcribed_RNA"/>
</dbReference>
<name>A0A0A9AC85_ARUDO</name>
<sequence length="24" mass="2822">MQFPMCLRNICANRRFYGATRVSS</sequence>
<dbReference type="GO" id="GO:0016714">
    <property type="term" value="F:oxidoreductase activity, acting on paired donors, with incorporation or reduction of molecular oxygen, reduced pteridine as one donor, and incorporation of one atom of oxygen"/>
    <property type="evidence" value="ECO:0007669"/>
    <property type="project" value="InterPro"/>
</dbReference>
<proteinExistence type="predicted"/>
<evidence type="ECO:0000259" key="1">
    <source>
        <dbReference type="PROSITE" id="PS51410"/>
    </source>
</evidence>
<dbReference type="PROSITE" id="PS51410">
    <property type="entry name" value="BH4_AAA_HYDROXYL_2"/>
    <property type="match status" value="1"/>
</dbReference>
<protein>
    <recommendedName>
        <fullName evidence="1">Biopterin-dependent aromatic amino acid hydroxylase family profile domain-containing protein</fullName>
    </recommendedName>
</protein>